<reference evidence="1" key="1">
    <citation type="journal article" date="2020" name="Stud. Mycol.">
        <title>101 Dothideomycetes genomes: a test case for predicting lifestyles and emergence of pathogens.</title>
        <authorList>
            <person name="Haridas S."/>
            <person name="Albert R."/>
            <person name="Binder M."/>
            <person name="Bloem J."/>
            <person name="Labutti K."/>
            <person name="Salamov A."/>
            <person name="Andreopoulos B."/>
            <person name="Baker S."/>
            <person name="Barry K."/>
            <person name="Bills G."/>
            <person name="Bluhm B."/>
            <person name="Cannon C."/>
            <person name="Castanera R."/>
            <person name="Culley D."/>
            <person name="Daum C."/>
            <person name="Ezra D."/>
            <person name="Gonzalez J."/>
            <person name="Henrissat B."/>
            <person name="Kuo A."/>
            <person name="Liang C."/>
            <person name="Lipzen A."/>
            <person name="Lutzoni F."/>
            <person name="Magnuson J."/>
            <person name="Mondo S."/>
            <person name="Nolan M."/>
            <person name="Ohm R."/>
            <person name="Pangilinan J."/>
            <person name="Park H.-J."/>
            <person name="Ramirez L."/>
            <person name="Alfaro M."/>
            <person name="Sun H."/>
            <person name="Tritt A."/>
            <person name="Yoshinaga Y."/>
            <person name="Zwiers L.-H."/>
            <person name="Turgeon B."/>
            <person name="Goodwin S."/>
            <person name="Spatafora J."/>
            <person name="Crous P."/>
            <person name="Grigoriev I."/>
        </authorList>
    </citation>
    <scope>NUCLEOTIDE SEQUENCE</scope>
    <source>
        <strain evidence="1">CBS 207.26</strain>
    </source>
</reference>
<evidence type="ECO:0000313" key="2">
    <source>
        <dbReference type="Proteomes" id="UP000800200"/>
    </source>
</evidence>
<evidence type="ECO:0000313" key="1">
    <source>
        <dbReference type="EMBL" id="KAF2179133.1"/>
    </source>
</evidence>
<name>A0A6A6DJM9_9PEZI</name>
<protein>
    <submittedName>
        <fullName evidence="1">Uncharacterized protein</fullName>
    </submittedName>
</protein>
<gene>
    <name evidence="1" type="ORF">K469DRAFT_322811</name>
</gene>
<accession>A0A6A6DJM9</accession>
<keyword evidence="2" id="KW-1185">Reference proteome</keyword>
<sequence>MTATCNSIPGGTATKGHGAMLGLGNGFTNVRAHASSARFLQLSMSQTDGTAAPLGLSGSESLFHALFGVTDEAVLFLFTARVVTGLFCSLISSISSHVGVRTFRTFEAALLFRSHLRLQRTTTHNYRSAGFVGITRSAVLRFMFLAIAHSLALQAPPYLLMGLRLHCIPLRFSRRPCLIMRTPSPRMGCVLPAPESRQIDSYRFTDYNLPAARPAVWGYARLYWINGWMSLLSTP</sequence>
<proteinExistence type="predicted"/>
<dbReference type="EMBL" id="ML994670">
    <property type="protein sequence ID" value="KAF2179133.1"/>
    <property type="molecule type" value="Genomic_DNA"/>
</dbReference>
<organism evidence="1 2">
    <name type="scientific">Zopfia rhizophila CBS 207.26</name>
    <dbReference type="NCBI Taxonomy" id="1314779"/>
    <lineage>
        <taxon>Eukaryota</taxon>
        <taxon>Fungi</taxon>
        <taxon>Dikarya</taxon>
        <taxon>Ascomycota</taxon>
        <taxon>Pezizomycotina</taxon>
        <taxon>Dothideomycetes</taxon>
        <taxon>Dothideomycetes incertae sedis</taxon>
        <taxon>Zopfiaceae</taxon>
        <taxon>Zopfia</taxon>
    </lineage>
</organism>
<dbReference type="Proteomes" id="UP000800200">
    <property type="component" value="Unassembled WGS sequence"/>
</dbReference>
<dbReference type="AlphaFoldDB" id="A0A6A6DJM9"/>